<proteinExistence type="predicted"/>
<gene>
    <name evidence="2" type="ORF">AK812_SmicGene11242</name>
</gene>
<sequence length="143" mass="16233">MTQQSRRSKREDFPSSASAEAFASAMPTASLASIERVKCLDEHEFRKLLRSRRLSKSSEESDGIPVGRLWAMVPEDIRPKEALPWMIARTPKQTLLRGLLPQSDTDDLQRRCKIGVWEKVQAMKAWAALQLRRKKASKVGSIL</sequence>
<dbReference type="Proteomes" id="UP000186817">
    <property type="component" value="Unassembled WGS sequence"/>
</dbReference>
<evidence type="ECO:0000313" key="2">
    <source>
        <dbReference type="EMBL" id="OLQ05565.1"/>
    </source>
</evidence>
<organism evidence="2 3">
    <name type="scientific">Symbiodinium microadriaticum</name>
    <name type="common">Dinoflagellate</name>
    <name type="synonym">Zooxanthella microadriatica</name>
    <dbReference type="NCBI Taxonomy" id="2951"/>
    <lineage>
        <taxon>Eukaryota</taxon>
        <taxon>Sar</taxon>
        <taxon>Alveolata</taxon>
        <taxon>Dinophyceae</taxon>
        <taxon>Suessiales</taxon>
        <taxon>Symbiodiniaceae</taxon>
        <taxon>Symbiodinium</taxon>
    </lineage>
</organism>
<keyword evidence="3" id="KW-1185">Reference proteome</keyword>
<evidence type="ECO:0000313" key="3">
    <source>
        <dbReference type="Proteomes" id="UP000186817"/>
    </source>
</evidence>
<protein>
    <submittedName>
        <fullName evidence="2">Uncharacterized protein</fullName>
    </submittedName>
</protein>
<accession>A0A1Q9EDP2</accession>
<feature type="compositionally biased region" description="Low complexity" evidence="1">
    <location>
        <begin position="15"/>
        <end position="27"/>
    </location>
</feature>
<dbReference type="EMBL" id="LSRX01000181">
    <property type="protein sequence ID" value="OLQ05565.1"/>
    <property type="molecule type" value="Genomic_DNA"/>
</dbReference>
<name>A0A1Q9EDP2_SYMMI</name>
<reference evidence="2 3" key="1">
    <citation type="submission" date="2016-02" db="EMBL/GenBank/DDBJ databases">
        <title>Genome analysis of coral dinoflagellate symbionts highlights evolutionary adaptations to a symbiotic lifestyle.</title>
        <authorList>
            <person name="Aranda M."/>
            <person name="Li Y."/>
            <person name="Liew Y.J."/>
            <person name="Baumgarten S."/>
            <person name="Simakov O."/>
            <person name="Wilson M."/>
            <person name="Piel J."/>
            <person name="Ashoor H."/>
            <person name="Bougouffa S."/>
            <person name="Bajic V.B."/>
            <person name="Ryu T."/>
            <person name="Ravasi T."/>
            <person name="Bayer T."/>
            <person name="Micklem G."/>
            <person name="Kim H."/>
            <person name="Bhak J."/>
            <person name="Lajeunesse T.C."/>
            <person name="Voolstra C.R."/>
        </authorList>
    </citation>
    <scope>NUCLEOTIDE SEQUENCE [LARGE SCALE GENOMIC DNA]</scope>
    <source>
        <strain evidence="2 3">CCMP2467</strain>
    </source>
</reference>
<feature type="region of interest" description="Disordered" evidence="1">
    <location>
        <begin position="1"/>
        <end position="27"/>
    </location>
</feature>
<dbReference type="AlphaFoldDB" id="A0A1Q9EDP2"/>
<evidence type="ECO:0000256" key="1">
    <source>
        <dbReference type="SAM" id="MobiDB-lite"/>
    </source>
</evidence>
<comment type="caution">
    <text evidence="2">The sequence shown here is derived from an EMBL/GenBank/DDBJ whole genome shotgun (WGS) entry which is preliminary data.</text>
</comment>
<dbReference type="OrthoDB" id="434512at2759"/>